<reference evidence="1" key="1">
    <citation type="submission" date="2021-01" db="EMBL/GenBank/DDBJ databases">
        <authorList>
            <consortium name="Genoscope - CEA"/>
            <person name="William W."/>
        </authorList>
    </citation>
    <scope>NUCLEOTIDE SEQUENCE</scope>
</reference>
<evidence type="ECO:0000313" key="1">
    <source>
        <dbReference type="EMBL" id="CAD8082728.1"/>
    </source>
</evidence>
<dbReference type="OMA" id="KIGNSDH"/>
<dbReference type="Proteomes" id="UP000688137">
    <property type="component" value="Unassembled WGS sequence"/>
</dbReference>
<proteinExistence type="predicted"/>
<sequence length="222" mass="25192">MLNTSSMNLGDTSKVYKQSNQLGILSTAISKIGNSDHSFHKGVKAANTTNVSPVRMRLFRESPERKQRGLDGLVVGEFHPRKQTQVVYSSIHQSSSPMIHKPQQKQQFQDSPTRAKQKIDRFKNWDSKLDIELQLQNTGITRMGNDIVYQSGPQINYTKSIQFNERLNRNNPSISQSDIVQLTAKLNAIPRTELTNFTRGHAHELSTLQQSLQRILKSSKAY</sequence>
<dbReference type="EMBL" id="CAJJDM010000071">
    <property type="protein sequence ID" value="CAD8082728.1"/>
    <property type="molecule type" value="Genomic_DNA"/>
</dbReference>
<accession>A0A8S1MQI9</accession>
<dbReference type="AlphaFoldDB" id="A0A8S1MQI9"/>
<comment type="caution">
    <text evidence="1">The sequence shown here is derived from an EMBL/GenBank/DDBJ whole genome shotgun (WGS) entry which is preliminary data.</text>
</comment>
<organism evidence="1 2">
    <name type="scientific">Paramecium primaurelia</name>
    <dbReference type="NCBI Taxonomy" id="5886"/>
    <lineage>
        <taxon>Eukaryota</taxon>
        <taxon>Sar</taxon>
        <taxon>Alveolata</taxon>
        <taxon>Ciliophora</taxon>
        <taxon>Intramacronucleata</taxon>
        <taxon>Oligohymenophorea</taxon>
        <taxon>Peniculida</taxon>
        <taxon>Parameciidae</taxon>
        <taxon>Paramecium</taxon>
    </lineage>
</organism>
<evidence type="ECO:0000313" key="2">
    <source>
        <dbReference type="Proteomes" id="UP000688137"/>
    </source>
</evidence>
<keyword evidence="2" id="KW-1185">Reference proteome</keyword>
<protein>
    <submittedName>
        <fullName evidence="1">Uncharacterized protein</fullName>
    </submittedName>
</protein>
<gene>
    <name evidence="1" type="ORF">PPRIM_AZ9-3.1.T0680129</name>
</gene>
<name>A0A8S1MQI9_PARPR</name>